<evidence type="ECO:0000256" key="1">
    <source>
        <dbReference type="SAM" id="SignalP"/>
    </source>
</evidence>
<keyword evidence="3" id="KW-1185">Reference proteome</keyword>
<evidence type="ECO:0000313" key="3">
    <source>
        <dbReference type="Proteomes" id="UP000326950"/>
    </source>
</evidence>
<name>A0A5N6UU61_ASPTM</name>
<dbReference type="Proteomes" id="UP000326950">
    <property type="component" value="Unassembled WGS sequence"/>
</dbReference>
<evidence type="ECO:0000313" key="2">
    <source>
        <dbReference type="EMBL" id="KAE8161973.1"/>
    </source>
</evidence>
<keyword evidence="1" id="KW-0732">Signal</keyword>
<protein>
    <recommendedName>
        <fullName evidence="4">Cyanovirin-N domain-containing protein</fullName>
    </recommendedName>
</protein>
<dbReference type="OrthoDB" id="4526786at2759"/>
<evidence type="ECO:0008006" key="4">
    <source>
        <dbReference type="Google" id="ProtNLM"/>
    </source>
</evidence>
<sequence length="101" mass="11018">MHLKAFLISLSLVSYAASMGCELNSVRLDCVWEGTAPSCNAENLATSTTRGDGRILVRSTADRSVQSLFDNGYLSEDCYNAYGATCWSGHKSLWCRDPTAE</sequence>
<dbReference type="EMBL" id="ML738635">
    <property type="protein sequence ID" value="KAE8161973.1"/>
    <property type="molecule type" value="Genomic_DNA"/>
</dbReference>
<accession>A0A5N6UU61</accession>
<dbReference type="AlphaFoldDB" id="A0A5N6UU61"/>
<feature type="signal peptide" evidence="1">
    <location>
        <begin position="1"/>
        <end position="18"/>
    </location>
</feature>
<gene>
    <name evidence="2" type="ORF">BDV40DRAFT_266422</name>
</gene>
<dbReference type="PROSITE" id="PS51257">
    <property type="entry name" value="PROKAR_LIPOPROTEIN"/>
    <property type="match status" value="1"/>
</dbReference>
<feature type="chain" id="PRO_5024848417" description="Cyanovirin-N domain-containing protein" evidence="1">
    <location>
        <begin position="19"/>
        <end position="101"/>
    </location>
</feature>
<organism evidence="2 3">
    <name type="scientific">Aspergillus tamarii</name>
    <dbReference type="NCBI Taxonomy" id="41984"/>
    <lineage>
        <taxon>Eukaryota</taxon>
        <taxon>Fungi</taxon>
        <taxon>Dikarya</taxon>
        <taxon>Ascomycota</taxon>
        <taxon>Pezizomycotina</taxon>
        <taxon>Eurotiomycetes</taxon>
        <taxon>Eurotiomycetidae</taxon>
        <taxon>Eurotiales</taxon>
        <taxon>Aspergillaceae</taxon>
        <taxon>Aspergillus</taxon>
        <taxon>Aspergillus subgen. Circumdati</taxon>
    </lineage>
</organism>
<proteinExistence type="predicted"/>
<reference evidence="2 3" key="1">
    <citation type="submission" date="2019-04" db="EMBL/GenBank/DDBJ databases">
        <title>Friends and foes A comparative genomics study of 23 Aspergillus species from section Flavi.</title>
        <authorList>
            <consortium name="DOE Joint Genome Institute"/>
            <person name="Kjaerbolling I."/>
            <person name="Vesth T."/>
            <person name="Frisvad J.C."/>
            <person name="Nybo J.L."/>
            <person name="Theobald S."/>
            <person name="Kildgaard S."/>
            <person name="Isbrandt T."/>
            <person name="Kuo A."/>
            <person name="Sato A."/>
            <person name="Lyhne E.K."/>
            <person name="Kogle M.E."/>
            <person name="Wiebenga A."/>
            <person name="Kun R.S."/>
            <person name="Lubbers R.J."/>
            <person name="Makela M.R."/>
            <person name="Barry K."/>
            <person name="Chovatia M."/>
            <person name="Clum A."/>
            <person name="Daum C."/>
            <person name="Haridas S."/>
            <person name="He G."/>
            <person name="LaButti K."/>
            <person name="Lipzen A."/>
            <person name="Mondo S."/>
            <person name="Riley R."/>
            <person name="Salamov A."/>
            <person name="Simmons B.A."/>
            <person name="Magnuson J.K."/>
            <person name="Henrissat B."/>
            <person name="Mortensen U.H."/>
            <person name="Larsen T.O."/>
            <person name="Devries R.P."/>
            <person name="Grigoriev I.V."/>
            <person name="Machida M."/>
            <person name="Baker S.E."/>
            <person name="Andersen M.R."/>
        </authorList>
    </citation>
    <scope>NUCLEOTIDE SEQUENCE [LARGE SCALE GENOMIC DNA]</scope>
    <source>
        <strain evidence="2 3">CBS 117626</strain>
    </source>
</reference>